<dbReference type="Gene3D" id="3.40.50.1470">
    <property type="entry name" value="Peptidyl-tRNA hydrolase"/>
    <property type="match status" value="1"/>
</dbReference>
<evidence type="ECO:0000256" key="3">
    <source>
        <dbReference type="ARBA" id="ARBA00022884"/>
    </source>
</evidence>
<evidence type="ECO:0000313" key="5">
    <source>
        <dbReference type="Proteomes" id="UP001174936"/>
    </source>
</evidence>
<dbReference type="PANTHER" id="PTHR17224:SF1">
    <property type="entry name" value="PEPTIDYL-TRNA HYDROLASE"/>
    <property type="match status" value="1"/>
</dbReference>
<dbReference type="GO" id="GO:0000049">
    <property type="term" value="F:tRNA binding"/>
    <property type="evidence" value="ECO:0007669"/>
    <property type="project" value="UniProtKB-KW"/>
</dbReference>
<sequence length="203" mass="22680">MTTIRRFLVVSLGNPGEYRETFHSVGHLALESLQRKLASEQPTFTSERHGKKAVLTSIGPKYTLLQSPTLMNITGPWLAKAYKEYIADSGLTPAELGLILVHDDLEEELGVVKIRQWSRSHRGHNGVKSAMASLRPEPESKWARISVGIGRPTERDRSTVSDFVLSKIPRHAKGIIDEKASRGLYDALVELERKWEAEAPKEG</sequence>
<keyword evidence="5" id="KW-1185">Reference proteome</keyword>
<dbReference type="InterPro" id="IPR001328">
    <property type="entry name" value="Pept_tRNA_hydro"/>
</dbReference>
<dbReference type="InterPro" id="IPR036416">
    <property type="entry name" value="Pept_tRNA_hydro_sf"/>
</dbReference>
<gene>
    <name evidence="4" type="ORF">B0T16DRAFT_321758</name>
</gene>
<accession>A0AA39YH45</accession>
<keyword evidence="2 4" id="KW-0378">Hydrolase</keyword>
<evidence type="ECO:0000256" key="1">
    <source>
        <dbReference type="ARBA" id="ARBA00022555"/>
    </source>
</evidence>
<dbReference type="PANTHER" id="PTHR17224">
    <property type="entry name" value="PEPTIDYL-TRNA HYDROLASE"/>
    <property type="match status" value="1"/>
</dbReference>
<dbReference type="GO" id="GO:0004045">
    <property type="term" value="F:peptidyl-tRNA hydrolase activity"/>
    <property type="evidence" value="ECO:0007669"/>
    <property type="project" value="InterPro"/>
</dbReference>
<dbReference type="Pfam" id="PF01195">
    <property type="entry name" value="Pept_tRNA_hydro"/>
    <property type="match status" value="1"/>
</dbReference>
<dbReference type="SUPFAM" id="SSF53178">
    <property type="entry name" value="Peptidyl-tRNA hydrolase-like"/>
    <property type="match status" value="1"/>
</dbReference>
<dbReference type="EMBL" id="JAULSV010000002">
    <property type="protein sequence ID" value="KAK0652428.1"/>
    <property type="molecule type" value="Genomic_DNA"/>
</dbReference>
<organism evidence="4 5">
    <name type="scientific">Cercophora newfieldiana</name>
    <dbReference type="NCBI Taxonomy" id="92897"/>
    <lineage>
        <taxon>Eukaryota</taxon>
        <taxon>Fungi</taxon>
        <taxon>Dikarya</taxon>
        <taxon>Ascomycota</taxon>
        <taxon>Pezizomycotina</taxon>
        <taxon>Sordariomycetes</taxon>
        <taxon>Sordariomycetidae</taxon>
        <taxon>Sordariales</taxon>
        <taxon>Lasiosphaeriaceae</taxon>
        <taxon>Cercophora</taxon>
    </lineage>
</organism>
<reference evidence="4" key="1">
    <citation type="submission" date="2023-06" db="EMBL/GenBank/DDBJ databases">
        <title>Genome-scale phylogeny and comparative genomics of the fungal order Sordariales.</title>
        <authorList>
            <consortium name="Lawrence Berkeley National Laboratory"/>
            <person name="Hensen N."/>
            <person name="Bonometti L."/>
            <person name="Westerberg I."/>
            <person name="Brannstrom I.O."/>
            <person name="Guillou S."/>
            <person name="Cros-Aarteil S."/>
            <person name="Calhoun S."/>
            <person name="Haridas S."/>
            <person name="Kuo A."/>
            <person name="Mondo S."/>
            <person name="Pangilinan J."/>
            <person name="Riley R."/>
            <person name="Labutti K."/>
            <person name="Andreopoulos B."/>
            <person name="Lipzen A."/>
            <person name="Chen C."/>
            <person name="Yanf M."/>
            <person name="Daum C."/>
            <person name="Ng V."/>
            <person name="Clum A."/>
            <person name="Steindorff A."/>
            <person name="Ohm R."/>
            <person name="Martin F."/>
            <person name="Silar P."/>
            <person name="Natvig D."/>
            <person name="Lalanne C."/>
            <person name="Gautier V."/>
            <person name="Ament-Velasquez S.L."/>
            <person name="Kruys A."/>
            <person name="Hutchinson M.I."/>
            <person name="Powell A.J."/>
            <person name="Barry K."/>
            <person name="Miller A.N."/>
            <person name="Grigoriev I.V."/>
            <person name="Debuchy R."/>
            <person name="Gladieux P."/>
            <person name="Thoren M.H."/>
            <person name="Johannesson H."/>
        </authorList>
    </citation>
    <scope>NUCLEOTIDE SEQUENCE</scope>
    <source>
        <strain evidence="4">SMH2532-1</strain>
    </source>
</reference>
<dbReference type="AlphaFoldDB" id="A0AA39YH45"/>
<proteinExistence type="predicted"/>
<comment type="caution">
    <text evidence="4">The sequence shown here is derived from an EMBL/GenBank/DDBJ whole genome shotgun (WGS) entry which is preliminary data.</text>
</comment>
<dbReference type="Proteomes" id="UP001174936">
    <property type="component" value="Unassembled WGS sequence"/>
</dbReference>
<name>A0AA39YH45_9PEZI</name>
<keyword evidence="3" id="KW-0694">RNA-binding</keyword>
<evidence type="ECO:0000313" key="4">
    <source>
        <dbReference type="EMBL" id="KAK0652428.1"/>
    </source>
</evidence>
<evidence type="ECO:0000256" key="2">
    <source>
        <dbReference type="ARBA" id="ARBA00022801"/>
    </source>
</evidence>
<protein>
    <submittedName>
        <fullName evidence="4">Peptidyl-tRNA hydrolase</fullName>
    </submittedName>
</protein>
<keyword evidence="1" id="KW-0820">tRNA-binding</keyword>